<comment type="caution">
    <text evidence="1">The sequence shown here is derived from an EMBL/GenBank/DDBJ whole genome shotgun (WGS) entry which is preliminary data.</text>
</comment>
<sequence length="767" mass="88892">MWKLKLSEGKDPWLKSLNNHVGRQVWEFDPNLGTPEERAEVERLRNEFTKHRFQKKHSSDLLMRLQFGKENRKKKMPQVSESAHEEEEEEEISEEVVNKRLRRALRFYSSLQAEDGFWPGDYSGPLFLLPCLVMGLYITGDLNMVLQLEHRREMLRYLYNHQNDDGGWGLHIEAGSSMMNTVLCYVALRLLGETMNGGDGAIEKARKWILDRGGAIYTPTWGKTWLSILGVYEWSGNNPIPPETWLLPHFLPIHPGRMWCHTRMVLLPTSYLYGKRFVGEINSLILSLRQELHARPYHLIHWDQARFLCAQEDVYRERPMLQDMVWNMSQKCVEPVLKRWPFSKIRQIALRTIIKHIHYEDESTQYICIAAVSKVLNMVCCWVEDPTSEAYKRHLARIKDYLWLAEDGMKVQAYNGSQLWDTAFAVHAIMSTKLADEYGSMLSKANYYIRTTQIERRRRFEEDPSRSSSWYPHKYEEGWPFSTLDNGWLASDTTAEALNVAVLLSQMPCDIVGEKIPLNRLYEAVNVILSLQNSNGGVASYERTRSYSWIEMLNPVENFGDSLIDYQYVECTSSGIQCLKTFTQHYPKHRRREIEEFITKGAKFIESKQRADGSWYGSWGVCFTYAAWFGVKGLVNAGRTYQNSSSIRIACDFLLSKQLPSGGWGESYLSCVHKVYTNLEGEKLHNVNTAWAMLALIEAGQAHRDPTPLHRAAKVLIHSQMENGDFPQQEIMGAFNNNCMISYSAWRNIFPIWALGEYYNRVLLPSN</sequence>
<dbReference type="EMBL" id="CM051403">
    <property type="protein sequence ID" value="KAJ4709170.1"/>
    <property type="molecule type" value="Genomic_DNA"/>
</dbReference>
<protein>
    <submittedName>
        <fullName evidence="1">Terpene cyclase/mutase family member</fullName>
    </submittedName>
</protein>
<reference evidence="1 2" key="1">
    <citation type="journal article" date="2023" name="Science">
        <title>Complex scaffold remodeling in plant triterpene biosynthesis.</title>
        <authorList>
            <person name="De La Pena R."/>
            <person name="Hodgson H."/>
            <person name="Liu J.C."/>
            <person name="Stephenson M.J."/>
            <person name="Martin A.C."/>
            <person name="Owen C."/>
            <person name="Harkess A."/>
            <person name="Leebens-Mack J."/>
            <person name="Jimenez L.E."/>
            <person name="Osbourn A."/>
            <person name="Sattely E.S."/>
        </authorList>
    </citation>
    <scope>NUCLEOTIDE SEQUENCE [LARGE SCALE GENOMIC DNA]</scope>
    <source>
        <strain evidence="2">cv. JPN11</strain>
        <tissue evidence="1">Leaf</tissue>
    </source>
</reference>
<dbReference type="Proteomes" id="UP001164539">
    <property type="component" value="Chromosome 10"/>
</dbReference>
<proteinExistence type="predicted"/>
<name>A0ACC1XFT1_MELAZ</name>
<keyword evidence="2" id="KW-1185">Reference proteome</keyword>
<evidence type="ECO:0000313" key="2">
    <source>
        <dbReference type="Proteomes" id="UP001164539"/>
    </source>
</evidence>
<evidence type="ECO:0000313" key="1">
    <source>
        <dbReference type="EMBL" id="KAJ4709170.1"/>
    </source>
</evidence>
<accession>A0ACC1XFT1</accession>
<organism evidence="1 2">
    <name type="scientific">Melia azedarach</name>
    <name type="common">Chinaberry tree</name>
    <dbReference type="NCBI Taxonomy" id="155640"/>
    <lineage>
        <taxon>Eukaryota</taxon>
        <taxon>Viridiplantae</taxon>
        <taxon>Streptophyta</taxon>
        <taxon>Embryophyta</taxon>
        <taxon>Tracheophyta</taxon>
        <taxon>Spermatophyta</taxon>
        <taxon>Magnoliopsida</taxon>
        <taxon>eudicotyledons</taxon>
        <taxon>Gunneridae</taxon>
        <taxon>Pentapetalae</taxon>
        <taxon>rosids</taxon>
        <taxon>malvids</taxon>
        <taxon>Sapindales</taxon>
        <taxon>Meliaceae</taxon>
        <taxon>Melia</taxon>
    </lineage>
</organism>
<gene>
    <name evidence="1" type="ORF">OWV82_019002</name>
</gene>